<reference evidence="1" key="1">
    <citation type="submission" date="2022-03" db="EMBL/GenBank/DDBJ databases">
        <authorList>
            <person name="Lindestad O."/>
        </authorList>
    </citation>
    <scope>NUCLEOTIDE SEQUENCE</scope>
</reference>
<keyword evidence="2" id="KW-1185">Reference proteome</keyword>
<evidence type="ECO:0000313" key="1">
    <source>
        <dbReference type="EMBL" id="CAH2265674.1"/>
    </source>
</evidence>
<proteinExistence type="predicted"/>
<dbReference type="EMBL" id="CAKXAJ010026290">
    <property type="protein sequence ID" value="CAH2265674.1"/>
    <property type="molecule type" value="Genomic_DNA"/>
</dbReference>
<accession>A0A8S4SJX6</accession>
<protein>
    <submittedName>
        <fullName evidence="1">Jg4924 protein</fullName>
    </submittedName>
</protein>
<organism evidence="1 2">
    <name type="scientific">Pararge aegeria aegeria</name>
    <dbReference type="NCBI Taxonomy" id="348720"/>
    <lineage>
        <taxon>Eukaryota</taxon>
        <taxon>Metazoa</taxon>
        <taxon>Ecdysozoa</taxon>
        <taxon>Arthropoda</taxon>
        <taxon>Hexapoda</taxon>
        <taxon>Insecta</taxon>
        <taxon>Pterygota</taxon>
        <taxon>Neoptera</taxon>
        <taxon>Endopterygota</taxon>
        <taxon>Lepidoptera</taxon>
        <taxon>Glossata</taxon>
        <taxon>Ditrysia</taxon>
        <taxon>Papilionoidea</taxon>
        <taxon>Nymphalidae</taxon>
        <taxon>Satyrinae</taxon>
        <taxon>Satyrini</taxon>
        <taxon>Parargina</taxon>
        <taxon>Pararge</taxon>
    </lineage>
</organism>
<sequence length="126" mass="13720">MDRICAVTLPWQNKVVTWGYSLGVGPGMSPRSGESKSFGNALRSGGRECHGAILRMWGCSEVSARANMFRTRREMKTSSIHPVPEARLLTINYFPSADVKASGQTGCARLHKVGCSTKSVKDASMR</sequence>
<dbReference type="AlphaFoldDB" id="A0A8S4SJX6"/>
<gene>
    <name evidence="1" type="primary">jg4924</name>
    <name evidence="1" type="ORF">PAEG_LOCUS25012</name>
</gene>
<dbReference type="Proteomes" id="UP000838756">
    <property type="component" value="Unassembled WGS sequence"/>
</dbReference>
<name>A0A8S4SJX6_9NEOP</name>
<comment type="caution">
    <text evidence="1">The sequence shown here is derived from an EMBL/GenBank/DDBJ whole genome shotgun (WGS) entry which is preliminary data.</text>
</comment>
<evidence type="ECO:0000313" key="2">
    <source>
        <dbReference type="Proteomes" id="UP000838756"/>
    </source>
</evidence>